<dbReference type="Proteomes" id="UP001190700">
    <property type="component" value="Unassembled WGS sequence"/>
</dbReference>
<accession>A0AAE0BPP3</accession>
<feature type="compositionally biased region" description="Polar residues" evidence="1">
    <location>
        <begin position="118"/>
        <end position="131"/>
    </location>
</feature>
<sequence length="157" mass="17317">MAWFIFLMCFIFLVLLPLSVWGYFMARKYMERTYLIDAYKQVKEGKLSPGAISPSINLALVAPSPPPDNDLAWNLQDFSPIASARVQSSPTDNDALPKVQEAYADFDIGSKGNGSGAGRNTIQHTPSTIFPHSSPRGKHLASNEPVRLVKYPTDSKT</sequence>
<evidence type="ECO:0000313" key="3">
    <source>
        <dbReference type="Proteomes" id="UP001190700"/>
    </source>
</evidence>
<proteinExistence type="predicted"/>
<protein>
    <submittedName>
        <fullName evidence="2">Uncharacterized protein</fullName>
    </submittedName>
</protein>
<organism evidence="2 3">
    <name type="scientific">Cymbomonas tetramitiformis</name>
    <dbReference type="NCBI Taxonomy" id="36881"/>
    <lineage>
        <taxon>Eukaryota</taxon>
        <taxon>Viridiplantae</taxon>
        <taxon>Chlorophyta</taxon>
        <taxon>Pyramimonadophyceae</taxon>
        <taxon>Pyramimonadales</taxon>
        <taxon>Pyramimonadaceae</taxon>
        <taxon>Cymbomonas</taxon>
    </lineage>
</organism>
<evidence type="ECO:0000313" key="2">
    <source>
        <dbReference type="EMBL" id="KAK3240493.1"/>
    </source>
</evidence>
<evidence type="ECO:0000256" key="1">
    <source>
        <dbReference type="SAM" id="MobiDB-lite"/>
    </source>
</evidence>
<name>A0AAE0BPP3_9CHLO</name>
<dbReference type="AlphaFoldDB" id="A0AAE0BPP3"/>
<dbReference type="EMBL" id="LGRX02033628">
    <property type="protein sequence ID" value="KAK3240493.1"/>
    <property type="molecule type" value="Genomic_DNA"/>
</dbReference>
<keyword evidence="3" id="KW-1185">Reference proteome</keyword>
<comment type="caution">
    <text evidence="2">The sequence shown here is derived from an EMBL/GenBank/DDBJ whole genome shotgun (WGS) entry which is preliminary data.</text>
</comment>
<feature type="region of interest" description="Disordered" evidence="1">
    <location>
        <begin position="107"/>
        <end position="157"/>
    </location>
</feature>
<gene>
    <name evidence="2" type="ORF">CYMTET_49670</name>
</gene>
<reference evidence="2 3" key="1">
    <citation type="journal article" date="2015" name="Genome Biol. Evol.">
        <title>Comparative Genomics of a Bacterivorous Green Alga Reveals Evolutionary Causalities and Consequences of Phago-Mixotrophic Mode of Nutrition.</title>
        <authorList>
            <person name="Burns J.A."/>
            <person name="Paasch A."/>
            <person name="Narechania A."/>
            <person name="Kim E."/>
        </authorList>
    </citation>
    <scope>NUCLEOTIDE SEQUENCE [LARGE SCALE GENOMIC DNA]</scope>
    <source>
        <strain evidence="2 3">PLY_AMNH</strain>
    </source>
</reference>